<sequence>MAEFQHTAARRRLVDLMISRDEFHSFNTQPPEGGWALFMPALVAYRMFQHTAA</sequence>
<gene>
    <name evidence="1" type="ORF">HMPREF0604_00392</name>
</gene>
<protein>
    <submittedName>
        <fullName evidence="1">Uncharacterized protein</fullName>
    </submittedName>
</protein>
<evidence type="ECO:0000313" key="2">
    <source>
        <dbReference type="Proteomes" id="UP000003612"/>
    </source>
</evidence>
<organism evidence="1 2">
    <name type="scientific">Neisseria mucosa C102</name>
    <dbReference type="NCBI Taxonomy" id="435832"/>
    <lineage>
        <taxon>Bacteria</taxon>
        <taxon>Pseudomonadati</taxon>
        <taxon>Pseudomonadota</taxon>
        <taxon>Betaproteobacteria</taxon>
        <taxon>Neisseriales</taxon>
        <taxon>Neisseriaceae</taxon>
        <taxon>Neisseria</taxon>
    </lineage>
</organism>
<keyword evidence="2" id="KW-1185">Reference proteome</keyword>
<proteinExistence type="predicted"/>
<name>A0ABP2KIE1_NEIMU</name>
<dbReference type="Proteomes" id="UP000003612">
    <property type="component" value="Unassembled WGS sequence"/>
</dbReference>
<dbReference type="EMBL" id="ACRG01000003">
    <property type="protein sequence ID" value="EFV81307.1"/>
    <property type="molecule type" value="Genomic_DNA"/>
</dbReference>
<evidence type="ECO:0000313" key="1">
    <source>
        <dbReference type="EMBL" id="EFV81307.1"/>
    </source>
</evidence>
<accession>A0ABP2KIE1</accession>
<reference evidence="1 2" key="1">
    <citation type="submission" date="2010-12" db="EMBL/GenBank/DDBJ databases">
        <title>The Genome Sequence of Neisseria mucosa strain C102.</title>
        <authorList>
            <consortium name="The Broad Institute Genome Sequencing Platform"/>
            <person name="Earl A."/>
            <person name="Ward D."/>
            <person name="Feldgarden M."/>
            <person name="Gevers D."/>
            <person name="Sibley C.D."/>
            <person name="Field T.R."/>
            <person name="Grinwis M."/>
            <person name="Eshaghurshan C.S."/>
            <person name="Surette M."/>
            <person name="Young S.K."/>
            <person name="Zeng Q."/>
            <person name="Gargeya S."/>
            <person name="Fitzgerald M."/>
            <person name="Haas B."/>
            <person name="Abouelleil A."/>
            <person name="Alvarado L."/>
            <person name="Arachchi H.M."/>
            <person name="Berlin A."/>
            <person name="Brown A."/>
            <person name="Chapman S.B."/>
            <person name="Chen Z."/>
            <person name="Dunbar C."/>
            <person name="Freedman E."/>
            <person name="Gearin G."/>
            <person name="Gellesch M."/>
            <person name="Goldberg J."/>
            <person name="Griggs A."/>
            <person name="Gujja S."/>
            <person name="Heilman E."/>
            <person name="Heiman D."/>
            <person name="Howarth C."/>
            <person name="Larson L."/>
            <person name="Lui A."/>
            <person name="MacDonald P.J.P."/>
            <person name="Mehta T."/>
            <person name="Montmayeur A."/>
            <person name="Murphy C."/>
            <person name="Neiman D."/>
            <person name="Pearson M."/>
            <person name="Priest M."/>
            <person name="Roberts A."/>
            <person name="Saif S."/>
            <person name="Shea T."/>
            <person name="Shenoy N."/>
            <person name="Sisk P."/>
            <person name="Stolte C."/>
            <person name="Sykes S."/>
            <person name="White J."/>
            <person name="Yandava C."/>
            <person name="Nusbaum C."/>
            <person name="Birren B."/>
        </authorList>
    </citation>
    <scope>NUCLEOTIDE SEQUENCE [LARGE SCALE GENOMIC DNA]</scope>
    <source>
        <strain evidence="1 2">C102</strain>
    </source>
</reference>
<comment type="caution">
    <text evidence="1">The sequence shown here is derived from an EMBL/GenBank/DDBJ whole genome shotgun (WGS) entry which is preliminary data.</text>
</comment>